<evidence type="ECO:0000256" key="1">
    <source>
        <dbReference type="ARBA" id="ARBA00022448"/>
    </source>
</evidence>
<dbReference type="EMBL" id="LQYT01000010">
    <property type="protein sequence ID" value="KYD22464.1"/>
    <property type="molecule type" value="Genomic_DNA"/>
</dbReference>
<dbReference type="STRING" id="301148.B4135_1254"/>
<keyword evidence="3 7" id="KW-0479">Metal-binding</keyword>
<dbReference type="InterPro" id="IPR012218">
    <property type="entry name" value="Cyt_c_BACSU-c550-type"/>
</dbReference>
<evidence type="ECO:0000256" key="6">
    <source>
        <dbReference type="PIRSR" id="PIRSR000025-1"/>
    </source>
</evidence>
<name>A0A150MCZ9_9BACI</name>
<dbReference type="Gene3D" id="1.10.760.10">
    <property type="entry name" value="Cytochrome c-like domain"/>
    <property type="match status" value="1"/>
</dbReference>
<dbReference type="GO" id="GO:0016020">
    <property type="term" value="C:membrane"/>
    <property type="evidence" value="ECO:0007669"/>
    <property type="project" value="InterPro"/>
</dbReference>
<accession>A0A150MCZ9</accession>
<protein>
    <recommendedName>
        <fullName evidence="9">Cytochrome c domain-containing protein</fullName>
    </recommendedName>
</protein>
<reference evidence="10 11" key="1">
    <citation type="submission" date="2016-01" db="EMBL/GenBank/DDBJ databases">
        <title>Draft Genome Sequences of Seven Thermophilic Sporeformers Isolated from Foods.</title>
        <authorList>
            <person name="Berendsen E.M."/>
            <person name="Wells-Bennik M.H."/>
            <person name="Krawcyk A.O."/>
            <person name="De Jong A."/>
            <person name="Holsappel S."/>
            <person name="Eijlander R.T."/>
            <person name="Kuipers O.P."/>
        </authorList>
    </citation>
    <scope>NUCLEOTIDE SEQUENCE [LARGE SCALE GENOMIC DNA]</scope>
    <source>
        <strain evidence="10 11">B4135</strain>
    </source>
</reference>
<keyword evidence="8" id="KW-0472">Membrane</keyword>
<keyword evidence="5 7" id="KW-0408">Iron</keyword>
<dbReference type="PATRIC" id="fig|301148.3.peg.421"/>
<evidence type="ECO:0000256" key="4">
    <source>
        <dbReference type="ARBA" id="ARBA00022982"/>
    </source>
</evidence>
<keyword evidence="4" id="KW-0249">Electron transport</keyword>
<dbReference type="AlphaFoldDB" id="A0A150MCZ9"/>
<dbReference type="Proteomes" id="UP000075683">
    <property type="component" value="Unassembled WGS sequence"/>
</dbReference>
<evidence type="ECO:0000256" key="7">
    <source>
        <dbReference type="PIRSR" id="PIRSR000025-2"/>
    </source>
</evidence>
<sequence length="118" mass="12785">MRHNAIVPYLLIMVFGIGLIFALSFMGLNQGTEKAGKEENKGNETVATAPEDFYKQNCISCHGDQYQGGVGPALKGVGSRLSEDEIKDVLKNGRGQMPAGLVPDNQLDAMAKWLMSLK</sequence>
<comment type="PTM">
    <text evidence="6">Binds 1 heme c group covalently per subunit.</text>
</comment>
<dbReference type="PROSITE" id="PS51007">
    <property type="entry name" value="CYTC"/>
    <property type="match status" value="1"/>
</dbReference>
<dbReference type="OrthoDB" id="7933886at2"/>
<dbReference type="GO" id="GO:0009055">
    <property type="term" value="F:electron transfer activity"/>
    <property type="evidence" value="ECO:0007669"/>
    <property type="project" value="InterPro"/>
</dbReference>
<dbReference type="InterPro" id="IPR009056">
    <property type="entry name" value="Cyt_c-like_dom"/>
</dbReference>
<dbReference type="SUPFAM" id="SSF46626">
    <property type="entry name" value="Cytochrome c"/>
    <property type="match status" value="1"/>
</dbReference>
<dbReference type="PANTHER" id="PTHR37823:SF2">
    <property type="entry name" value="CYTOCHROME C-550"/>
    <property type="match status" value="1"/>
</dbReference>
<feature type="transmembrane region" description="Helical" evidence="8">
    <location>
        <begin position="6"/>
        <end position="28"/>
    </location>
</feature>
<dbReference type="NCBIfam" id="NF045773">
    <property type="entry name" value="cytochro_C550"/>
    <property type="match status" value="1"/>
</dbReference>
<proteinExistence type="predicted"/>
<evidence type="ECO:0000256" key="3">
    <source>
        <dbReference type="ARBA" id="ARBA00022723"/>
    </source>
</evidence>
<keyword evidence="8" id="KW-0812">Transmembrane</keyword>
<evidence type="ECO:0000256" key="8">
    <source>
        <dbReference type="SAM" id="Phobius"/>
    </source>
</evidence>
<keyword evidence="2 6" id="KW-0349">Heme</keyword>
<dbReference type="GO" id="GO:0005506">
    <property type="term" value="F:iron ion binding"/>
    <property type="evidence" value="ECO:0007669"/>
    <property type="project" value="InterPro"/>
</dbReference>
<keyword evidence="1" id="KW-0813">Transport</keyword>
<dbReference type="InterPro" id="IPR036909">
    <property type="entry name" value="Cyt_c-like_dom_sf"/>
</dbReference>
<dbReference type="PANTHER" id="PTHR37823">
    <property type="entry name" value="CYTOCHROME C-553-LIKE"/>
    <property type="match status" value="1"/>
</dbReference>
<dbReference type="GO" id="GO:0020037">
    <property type="term" value="F:heme binding"/>
    <property type="evidence" value="ECO:0007669"/>
    <property type="project" value="InterPro"/>
</dbReference>
<feature type="binding site" description="covalent" evidence="6">
    <location>
        <position position="58"/>
    </location>
    <ligand>
        <name>heme c</name>
        <dbReference type="ChEBI" id="CHEBI:61717"/>
    </ligand>
</feature>
<keyword evidence="8" id="KW-1133">Transmembrane helix</keyword>
<organism evidence="10 11">
    <name type="scientific">Caldibacillus debilis</name>
    <dbReference type="NCBI Taxonomy" id="301148"/>
    <lineage>
        <taxon>Bacteria</taxon>
        <taxon>Bacillati</taxon>
        <taxon>Bacillota</taxon>
        <taxon>Bacilli</taxon>
        <taxon>Bacillales</taxon>
        <taxon>Bacillaceae</taxon>
        <taxon>Caldibacillus</taxon>
    </lineage>
</organism>
<evidence type="ECO:0000256" key="5">
    <source>
        <dbReference type="ARBA" id="ARBA00023004"/>
    </source>
</evidence>
<dbReference type="PIRSF" id="PIRSF000025">
    <property type="entry name" value="Cytc_Bsub_c550"/>
    <property type="match status" value="1"/>
</dbReference>
<feature type="binding site" description="axial binding residue" evidence="7">
    <location>
        <position position="97"/>
    </location>
    <ligand>
        <name>heme c</name>
        <dbReference type="ChEBI" id="CHEBI:61717"/>
    </ligand>
    <ligandPart>
        <name>Fe</name>
        <dbReference type="ChEBI" id="CHEBI:18248"/>
    </ligandPart>
</feature>
<feature type="domain" description="Cytochrome c" evidence="9">
    <location>
        <begin position="37"/>
        <end position="118"/>
    </location>
</feature>
<dbReference type="RefSeq" id="WP_061568018.1">
    <property type="nucleotide sequence ID" value="NZ_LQYT01000010.1"/>
</dbReference>
<gene>
    <name evidence="10" type="ORF">B4135_1254</name>
</gene>
<comment type="caution">
    <text evidence="10">The sequence shown here is derived from an EMBL/GenBank/DDBJ whole genome shotgun (WGS) entry which is preliminary data.</text>
</comment>
<feature type="binding site" description="covalent" evidence="6">
    <location>
        <position position="61"/>
    </location>
    <ligand>
        <name>heme c</name>
        <dbReference type="ChEBI" id="CHEBI:61717"/>
    </ligand>
</feature>
<evidence type="ECO:0000313" key="10">
    <source>
        <dbReference type="EMBL" id="KYD22464.1"/>
    </source>
</evidence>
<dbReference type="InterPro" id="IPR054780">
    <property type="entry name" value="Cytochro_C550_firm"/>
</dbReference>
<evidence type="ECO:0000256" key="2">
    <source>
        <dbReference type="ARBA" id="ARBA00022617"/>
    </source>
</evidence>
<feature type="binding site" description="axial binding residue" evidence="7">
    <location>
        <position position="62"/>
    </location>
    <ligand>
        <name>heme c</name>
        <dbReference type="ChEBI" id="CHEBI:61717"/>
    </ligand>
    <ligandPart>
        <name>Fe</name>
        <dbReference type="ChEBI" id="CHEBI:18248"/>
    </ligandPart>
</feature>
<dbReference type="InterPro" id="IPR051811">
    <property type="entry name" value="Cytochrome_c550/c551-like"/>
</dbReference>
<evidence type="ECO:0000313" key="11">
    <source>
        <dbReference type="Proteomes" id="UP000075683"/>
    </source>
</evidence>
<dbReference type="Pfam" id="PF13442">
    <property type="entry name" value="Cytochrome_CBB3"/>
    <property type="match status" value="1"/>
</dbReference>
<evidence type="ECO:0000259" key="9">
    <source>
        <dbReference type="PROSITE" id="PS51007"/>
    </source>
</evidence>